<accession>A0A1Z3HHK3</accession>
<gene>
    <name evidence="2" type="ORF">XM38_006940</name>
</gene>
<protein>
    <recommendedName>
        <fullName evidence="1">PIN domain-containing protein</fullName>
    </recommendedName>
</protein>
<dbReference type="InterPro" id="IPR002716">
    <property type="entry name" value="PIN_dom"/>
</dbReference>
<dbReference type="KEGG" id="hhg:XM38_006940"/>
<dbReference type="InterPro" id="IPR029060">
    <property type="entry name" value="PIN-like_dom_sf"/>
</dbReference>
<dbReference type="Pfam" id="PF01850">
    <property type="entry name" value="PIN"/>
    <property type="match status" value="1"/>
</dbReference>
<dbReference type="Gene3D" id="3.40.50.1010">
    <property type="entry name" value="5'-nuclease"/>
    <property type="match status" value="1"/>
</dbReference>
<feature type="domain" description="PIN" evidence="1">
    <location>
        <begin position="45"/>
        <end position="129"/>
    </location>
</feature>
<dbReference type="OrthoDB" id="5624224at2"/>
<evidence type="ECO:0000259" key="1">
    <source>
        <dbReference type="Pfam" id="PF01850"/>
    </source>
</evidence>
<dbReference type="SUPFAM" id="SSF88723">
    <property type="entry name" value="PIN domain-like"/>
    <property type="match status" value="1"/>
</dbReference>
<proteinExistence type="predicted"/>
<organism evidence="2 3">
    <name type="scientific">Halomicronema hongdechloris C2206</name>
    <dbReference type="NCBI Taxonomy" id="1641165"/>
    <lineage>
        <taxon>Bacteria</taxon>
        <taxon>Bacillati</taxon>
        <taxon>Cyanobacteriota</taxon>
        <taxon>Cyanophyceae</taxon>
        <taxon>Nodosilineales</taxon>
        <taxon>Nodosilineaceae</taxon>
        <taxon>Halomicronema</taxon>
    </lineage>
</organism>
<dbReference type="Proteomes" id="UP000191901">
    <property type="component" value="Chromosome"/>
</dbReference>
<keyword evidence="3" id="KW-1185">Reference proteome</keyword>
<dbReference type="EMBL" id="CP021983">
    <property type="protein sequence ID" value="ASC69765.1"/>
    <property type="molecule type" value="Genomic_DNA"/>
</dbReference>
<dbReference type="AlphaFoldDB" id="A0A1Z3HHK3"/>
<reference evidence="2 3" key="1">
    <citation type="journal article" date="2016" name="Biochim. Biophys. Acta">
        <title>Characterization of red-shifted phycobilisomes isolated from the chlorophyll f-containing cyanobacterium Halomicronema hongdechloris.</title>
        <authorList>
            <person name="Li Y."/>
            <person name="Lin Y."/>
            <person name="Garvey C.J."/>
            <person name="Birch D."/>
            <person name="Corkery R.W."/>
            <person name="Loughlin P.C."/>
            <person name="Scheer H."/>
            <person name="Willows R.D."/>
            <person name="Chen M."/>
        </authorList>
    </citation>
    <scope>NUCLEOTIDE SEQUENCE [LARGE SCALE GENOMIC DNA]</scope>
    <source>
        <strain evidence="2 3">C2206</strain>
    </source>
</reference>
<dbReference type="STRING" id="1641165.XM38_11130"/>
<dbReference type="RefSeq" id="WP_080808988.1">
    <property type="nucleotide sequence ID" value="NZ_CP021983.2"/>
</dbReference>
<evidence type="ECO:0000313" key="3">
    <source>
        <dbReference type="Proteomes" id="UP000191901"/>
    </source>
</evidence>
<name>A0A1Z3HHK3_9CYAN</name>
<sequence length="155" mass="17854">MTQPYKIYLDVCCLNRPFDGWQQDRVRFEGEAVLTILQRVRAGEWQLISSEAVEAELERLPNPEKRESILQLLDLASMTVTLDAQIDQRSQALENLGFGLYDSFHIACAETTGVDILLTTDDRLLKRAARYKEDIWVQLMNPVPWLMDVLSIPEE</sequence>
<evidence type="ECO:0000313" key="2">
    <source>
        <dbReference type="EMBL" id="ASC69765.1"/>
    </source>
</evidence>